<keyword evidence="1" id="KW-1133">Transmembrane helix</keyword>
<organism evidence="2 3">
    <name type="scientific">Phlyctema vagabunda</name>
    <dbReference type="NCBI Taxonomy" id="108571"/>
    <lineage>
        <taxon>Eukaryota</taxon>
        <taxon>Fungi</taxon>
        <taxon>Dikarya</taxon>
        <taxon>Ascomycota</taxon>
        <taxon>Pezizomycotina</taxon>
        <taxon>Leotiomycetes</taxon>
        <taxon>Helotiales</taxon>
        <taxon>Dermateaceae</taxon>
        <taxon>Phlyctema</taxon>
    </lineage>
</organism>
<comment type="caution">
    <text evidence="2">The sequence shown here is derived from an EMBL/GenBank/DDBJ whole genome shotgun (WGS) entry which is preliminary data.</text>
</comment>
<protein>
    <submittedName>
        <fullName evidence="2">Uncharacterized protein</fullName>
    </submittedName>
</protein>
<accession>A0ABR4PI41</accession>
<name>A0ABR4PI41_9HELO</name>
<sequence>MSSTFNYLGIRCNDGLDKLLQLRLGTWGGLSSSAIVGSLRPDSISSEMAAFAISNGAQFLYSLLYLLLNYNITIVAMEHEWGGLETKKKKPRSTIVSGPQFEQSYFLQLPSKIIFPMMAFSAVMHWLLGSAISTTEQIFADPINRIETSKYFVSYAAFPIFVFTFLMIVMTSVCWWAFSYKREGFMPQMYGSIRVCCASTTNLTSFNTDGISWGDLGMGEKFRHSGFTSSDPDKIVPGKLYS</sequence>
<dbReference type="Proteomes" id="UP001629113">
    <property type="component" value="Unassembled WGS sequence"/>
</dbReference>
<keyword evidence="3" id="KW-1185">Reference proteome</keyword>
<keyword evidence="1" id="KW-0812">Transmembrane</keyword>
<keyword evidence="1" id="KW-0472">Membrane</keyword>
<feature type="transmembrane region" description="Helical" evidence="1">
    <location>
        <begin position="48"/>
        <end position="68"/>
    </location>
</feature>
<feature type="transmembrane region" description="Helical" evidence="1">
    <location>
        <begin position="152"/>
        <end position="178"/>
    </location>
</feature>
<evidence type="ECO:0000256" key="1">
    <source>
        <dbReference type="SAM" id="Phobius"/>
    </source>
</evidence>
<dbReference type="PANTHER" id="PTHR35395:SF1">
    <property type="entry name" value="DUF6536 DOMAIN-CONTAINING PROTEIN"/>
    <property type="match status" value="1"/>
</dbReference>
<evidence type="ECO:0000313" key="3">
    <source>
        <dbReference type="Proteomes" id="UP001629113"/>
    </source>
</evidence>
<gene>
    <name evidence="2" type="ORF">PVAG01_04735</name>
</gene>
<dbReference type="EMBL" id="JBFCZG010000004">
    <property type="protein sequence ID" value="KAL3422988.1"/>
    <property type="molecule type" value="Genomic_DNA"/>
</dbReference>
<dbReference type="PANTHER" id="PTHR35395">
    <property type="entry name" value="DUF6536 DOMAIN-CONTAINING PROTEIN"/>
    <property type="match status" value="1"/>
</dbReference>
<proteinExistence type="predicted"/>
<evidence type="ECO:0000313" key="2">
    <source>
        <dbReference type="EMBL" id="KAL3422988.1"/>
    </source>
</evidence>
<feature type="transmembrane region" description="Helical" evidence="1">
    <location>
        <begin position="113"/>
        <end position="132"/>
    </location>
</feature>
<reference evidence="2 3" key="1">
    <citation type="submission" date="2024-06" db="EMBL/GenBank/DDBJ databases">
        <title>Complete genome of Phlyctema vagabunda strain 19-DSS-EL-015.</title>
        <authorList>
            <person name="Fiorenzani C."/>
        </authorList>
    </citation>
    <scope>NUCLEOTIDE SEQUENCE [LARGE SCALE GENOMIC DNA]</scope>
    <source>
        <strain evidence="2 3">19-DSS-EL-015</strain>
    </source>
</reference>